<keyword evidence="7 12" id="KW-0812">Transmembrane</keyword>
<protein>
    <recommendedName>
        <fullName evidence="4">Multidrug export protein MepA</fullName>
    </recommendedName>
    <alternativeName>
        <fullName evidence="3">Multidrug resistance protein NorM</fullName>
    </alternativeName>
    <alternativeName>
        <fullName evidence="11">Na(+)/drug antiporter</fullName>
    </alternativeName>
</protein>
<dbReference type="InterPro" id="IPR051327">
    <property type="entry name" value="MATE_MepA_subfamily"/>
</dbReference>
<feature type="transmembrane region" description="Helical" evidence="12">
    <location>
        <begin position="133"/>
        <end position="153"/>
    </location>
</feature>
<feature type="transmembrane region" description="Helical" evidence="12">
    <location>
        <begin position="87"/>
        <end position="113"/>
    </location>
</feature>
<evidence type="ECO:0000256" key="6">
    <source>
        <dbReference type="ARBA" id="ARBA00022475"/>
    </source>
</evidence>
<dbReference type="Proteomes" id="UP000615796">
    <property type="component" value="Unassembled WGS sequence"/>
</dbReference>
<feature type="transmembrane region" description="Helical" evidence="12">
    <location>
        <begin position="53"/>
        <end position="75"/>
    </location>
</feature>
<feature type="transmembrane region" description="Helical" evidence="12">
    <location>
        <begin position="389"/>
        <end position="409"/>
    </location>
</feature>
<organism evidence="13 14">
    <name type="scientific">Vibrio metschnikovii</name>
    <dbReference type="NCBI Taxonomy" id="28172"/>
    <lineage>
        <taxon>Bacteria</taxon>
        <taxon>Pseudomonadati</taxon>
        <taxon>Pseudomonadota</taxon>
        <taxon>Gammaproteobacteria</taxon>
        <taxon>Vibrionales</taxon>
        <taxon>Vibrionaceae</taxon>
        <taxon>Vibrio</taxon>
    </lineage>
</organism>
<name>A0A9X0R745_VIBME</name>
<comment type="similarity">
    <text evidence="2">Belongs to the multi antimicrobial extrusion (MATE) (TC 2.A.66.1) family. MepA subfamily.</text>
</comment>
<dbReference type="EMBL" id="JACRUP010000001">
    <property type="protein sequence ID" value="MBC5850036.1"/>
    <property type="molecule type" value="Genomic_DNA"/>
</dbReference>
<evidence type="ECO:0000256" key="7">
    <source>
        <dbReference type="ARBA" id="ARBA00022692"/>
    </source>
</evidence>
<feature type="transmembrane region" description="Helical" evidence="12">
    <location>
        <begin position="356"/>
        <end position="377"/>
    </location>
</feature>
<evidence type="ECO:0000256" key="9">
    <source>
        <dbReference type="ARBA" id="ARBA00023136"/>
    </source>
</evidence>
<comment type="subcellular location">
    <subcellularLocation>
        <location evidence="1">Cell inner membrane</location>
        <topology evidence="1">Multi-pass membrane protein</topology>
    </subcellularLocation>
</comment>
<dbReference type="InterPro" id="IPR045070">
    <property type="entry name" value="MATE_MepA-like"/>
</dbReference>
<dbReference type="AlphaFoldDB" id="A0A9X0R745"/>
<evidence type="ECO:0000256" key="2">
    <source>
        <dbReference type="ARBA" id="ARBA00008417"/>
    </source>
</evidence>
<evidence type="ECO:0000313" key="14">
    <source>
        <dbReference type="Proteomes" id="UP000615796"/>
    </source>
</evidence>
<proteinExistence type="inferred from homology"/>
<evidence type="ECO:0000256" key="3">
    <source>
        <dbReference type="ARBA" id="ARBA00013489"/>
    </source>
</evidence>
<dbReference type="Pfam" id="PF01554">
    <property type="entry name" value="MatE"/>
    <property type="match status" value="2"/>
</dbReference>
<dbReference type="GO" id="GO:0042910">
    <property type="term" value="F:xenobiotic transmembrane transporter activity"/>
    <property type="evidence" value="ECO:0007669"/>
    <property type="project" value="InterPro"/>
</dbReference>
<keyword evidence="8 12" id="KW-1133">Transmembrane helix</keyword>
<comment type="caution">
    <text evidence="13">The sequence shown here is derived from an EMBL/GenBank/DDBJ whole genome shotgun (WGS) entry which is preliminary data.</text>
</comment>
<feature type="transmembrane region" description="Helical" evidence="12">
    <location>
        <begin position="232"/>
        <end position="254"/>
    </location>
</feature>
<dbReference type="PANTHER" id="PTHR43823:SF3">
    <property type="entry name" value="MULTIDRUG EXPORT PROTEIN MEPA"/>
    <property type="match status" value="1"/>
</dbReference>
<dbReference type="RefSeq" id="WP_186459781.1">
    <property type="nucleotide sequence ID" value="NZ_CAWQCL010000001.1"/>
</dbReference>
<dbReference type="CDD" id="cd13143">
    <property type="entry name" value="MATE_MepA_like"/>
    <property type="match status" value="1"/>
</dbReference>
<gene>
    <name evidence="13" type="ORF">H8Q88_03555</name>
</gene>
<evidence type="ECO:0000313" key="13">
    <source>
        <dbReference type="EMBL" id="MBC5850036.1"/>
    </source>
</evidence>
<dbReference type="GO" id="GO:0046677">
    <property type="term" value="P:response to antibiotic"/>
    <property type="evidence" value="ECO:0007669"/>
    <property type="project" value="UniProtKB-KW"/>
</dbReference>
<evidence type="ECO:0000256" key="1">
    <source>
        <dbReference type="ARBA" id="ARBA00004429"/>
    </source>
</evidence>
<evidence type="ECO:0000256" key="5">
    <source>
        <dbReference type="ARBA" id="ARBA00022448"/>
    </source>
</evidence>
<keyword evidence="9 12" id="KW-0472">Membrane</keyword>
<evidence type="ECO:0000256" key="10">
    <source>
        <dbReference type="ARBA" id="ARBA00023251"/>
    </source>
</evidence>
<feature type="transmembrane region" description="Helical" evidence="12">
    <location>
        <begin position="315"/>
        <end position="336"/>
    </location>
</feature>
<evidence type="ECO:0000256" key="8">
    <source>
        <dbReference type="ARBA" id="ARBA00022989"/>
    </source>
</evidence>
<feature type="transmembrane region" description="Helical" evidence="12">
    <location>
        <begin position="415"/>
        <end position="434"/>
    </location>
</feature>
<evidence type="ECO:0000256" key="11">
    <source>
        <dbReference type="ARBA" id="ARBA00030855"/>
    </source>
</evidence>
<dbReference type="InterPro" id="IPR048279">
    <property type="entry name" value="MdtK-like"/>
</dbReference>
<keyword evidence="14" id="KW-1185">Reference proteome</keyword>
<dbReference type="PIRSF" id="PIRSF006603">
    <property type="entry name" value="DinF"/>
    <property type="match status" value="1"/>
</dbReference>
<keyword evidence="6" id="KW-1003">Cell membrane</keyword>
<dbReference type="GO" id="GO:0005886">
    <property type="term" value="C:plasma membrane"/>
    <property type="evidence" value="ECO:0007669"/>
    <property type="project" value="UniProtKB-SubCell"/>
</dbReference>
<sequence length="450" mass="48800">MINLHRTSVGKAFWHYTLPSIAALMVSGTYQIVDGIFVGHFIGADGLAAISLAWPFVGVLLAFGMMIGMGAGAHTSLKMGAGETSSAINYLIHGLLLLVAVGLPLGIALHFLSPMFLHFQGATDGAYLQGADYLYWMMAGAPIVLGSIALPLLVRNAGAPRLATLAMGIGAISNIALDALFIGYFRFGLQGAAIATLLGELISVAICLNYLLSRRSQLPISKQAFHWQSKAVFDILKTGLSSMLMYLYISFSIVLHNMLLLKHGQAIHVAAYSIAGYLLTFYYLMAEGTAGGMQPLTSFYYGANLKQRVKATFKIASAFTLGSGIFLVLAIQWSPSFFAQFFIAQGDEALLSTTTWAMRLFLCAMFLDGFLILTATWFQSLGLGNKATFITMSNMMIQIPFLLVLPHFFGLNGVWLAVPLSNICLSLLVGFMLYRQWKKLGHQPDSLVIP</sequence>
<dbReference type="InterPro" id="IPR002528">
    <property type="entry name" value="MATE_fam"/>
</dbReference>
<reference evidence="13" key="1">
    <citation type="submission" date="2020-08" db="EMBL/GenBank/DDBJ databases">
        <title>Genome Sequencing and Pan-Genome Analysis of Migratory bird Vibrio Strains, Inner Mongolia.</title>
        <authorList>
            <person name="Zheng L."/>
        </authorList>
    </citation>
    <scope>NUCLEOTIDE SEQUENCE</scope>
    <source>
        <strain evidence="13">M13F</strain>
    </source>
</reference>
<feature type="transmembrane region" description="Helical" evidence="12">
    <location>
        <begin position="191"/>
        <end position="212"/>
    </location>
</feature>
<dbReference type="NCBIfam" id="TIGR00797">
    <property type="entry name" value="matE"/>
    <property type="match status" value="1"/>
</dbReference>
<accession>A0A9X0R745</accession>
<dbReference type="PANTHER" id="PTHR43823">
    <property type="entry name" value="SPORULATION PROTEIN YKVU"/>
    <property type="match status" value="1"/>
</dbReference>
<feature type="transmembrane region" description="Helical" evidence="12">
    <location>
        <begin position="266"/>
        <end position="285"/>
    </location>
</feature>
<feature type="transmembrane region" description="Helical" evidence="12">
    <location>
        <begin position="165"/>
        <end position="185"/>
    </location>
</feature>
<evidence type="ECO:0000256" key="12">
    <source>
        <dbReference type="SAM" id="Phobius"/>
    </source>
</evidence>
<evidence type="ECO:0000256" key="4">
    <source>
        <dbReference type="ARBA" id="ARBA00022106"/>
    </source>
</evidence>
<dbReference type="GO" id="GO:0015297">
    <property type="term" value="F:antiporter activity"/>
    <property type="evidence" value="ECO:0007669"/>
    <property type="project" value="InterPro"/>
</dbReference>
<dbReference type="NCBIfam" id="NF007130">
    <property type="entry name" value="PRK09575.1"/>
    <property type="match status" value="1"/>
</dbReference>
<keyword evidence="10" id="KW-0046">Antibiotic resistance</keyword>
<keyword evidence="5" id="KW-0813">Transport</keyword>
<feature type="transmembrane region" description="Helical" evidence="12">
    <location>
        <begin position="12"/>
        <end position="33"/>
    </location>
</feature>